<evidence type="ECO:0000256" key="1">
    <source>
        <dbReference type="ARBA" id="ARBA00008354"/>
    </source>
</evidence>
<dbReference type="InterPro" id="IPR004457">
    <property type="entry name" value="Znf_ZPR1"/>
</dbReference>
<dbReference type="SMART" id="SM00709">
    <property type="entry name" value="Zpr1"/>
    <property type="match status" value="1"/>
</dbReference>
<proteinExistence type="inferred from homology"/>
<evidence type="ECO:0000256" key="2">
    <source>
        <dbReference type="ARBA" id="ARBA00022723"/>
    </source>
</evidence>
<dbReference type="Pfam" id="PF22794">
    <property type="entry name" value="jr-ZPR1"/>
    <property type="match status" value="1"/>
</dbReference>
<evidence type="ECO:0000256" key="3">
    <source>
        <dbReference type="ARBA" id="ARBA00022771"/>
    </source>
</evidence>
<evidence type="ECO:0000256" key="4">
    <source>
        <dbReference type="ARBA" id="ARBA00022833"/>
    </source>
</evidence>
<dbReference type="Gene3D" id="2.60.120.1040">
    <property type="entry name" value="ZPR1, A/B domain"/>
    <property type="match status" value="1"/>
</dbReference>
<dbReference type="EMBL" id="JH597761">
    <property type="protein sequence ID" value="EHP70650.1"/>
    <property type="molecule type" value="Genomic_DNA"/>
</dbReference>
<dbReference type="HOGENOM" id="CLU_107446_0_0_2"/>
<dbReference type="Proteomes" id="UP000003980">
    <property type="component" value="Unassembled WGS sequence"/>
</dbReference>
<reference evidence="6 7" key="1">
    <citation type="submission" date="2012-01" db="EMBL/GenBank/DDBJ databases">
        <title>Improved High-Quality Draft sequence of Metallosphaera yellowstonensis MK1.</title>
        <authorList>
            <consortium name="US DOE Joint Genome Institute"/>
            <person name="Lucas S."/>
            <person name="Han J."/>
            <person name="Cheng J.-F."/>
            <person name="Goodwin L."/>
            <person name="Pitluck S."/>
            <person name="Peters L."/>
            <person name="Teshima H."/>
            <person name="Detter J.C."/>
            <person name="Han C."/>
            <person name="Tapia R."/>
            <person name="Land M."/>
            <person name="Hauser L."/>
            <person name="Kyrpides N."/>
            <person name="Kozubal M."/>
            <person name="Macur R.E."/>
            <person name="Jay Z."/>
            <person name="Inskeep W."/>
            <person name="Woyke T."/>
        </authorList>
    </citation>
    <scope>NUCLEOTIDE SEQUENCE [LARGE SCALE GENOMIC DNA]</scope>
    <source>
        <strain evidence="6 7">MK1</strain>
    </source>
</reference>
<protein>
    <submittedName>
        <fullName evidence="6">ZPR1-related zinc finger protein</fullName>
    </submittedName>
</protein>
<evidence type="ECO:0000313" key="7">
    <source>
        <dbReference type="Proteomes" id="UP000003980"/>
    </source>
</evidence>
<gene>
    <name evidence="6" type="ORF">MetMK1DRAFT_00011530</name>
</gene>
<dbReference type="NCBIfam" id="TIGR00340">
    <property type="entry name" value="zpr1_rel"/>
    <property type="match status" value="1"/>
</dbReference>
<dbReference type="InterPro" id="IPR042451">
    <property type="entry name" value="ZPR1_A/B_dom"/>
</dbReference>
<keyword evidence="2" id="KW-0479">Metal-binding</keyword>
<dbReference type="InterPro" id="IPR040141">
    <property type="entry name" value="ZPR1"/>
</dbReference>
<name>H2C329_9CREN</name>
<keyword evidence="3" id="KW-0863">Zinc-finger</keyword>
<dbReference type="InterPro" id="IPR056180">
    <property type="entry name" value="ZPR1_jr_dom"/>
</dbReference>
<evidence type="ECO:0000259" key="5">
    <source>
        <dbReference type="SMART" id="SM00709"/>
    </source>
</evidence>
<dbReference type="GO" id="GO:0008270">
    <property type="term" value="F:zinc ion binding"/>
    <property type="evidence" value="ECO:0007669"/>
    <property type="project" value="UniProtKB-KW"/>
</dbReference>
<dbReference type="InterPro" id="IPR004470">
    <property type="entry name" value="ZPR1-like_arc"/>
</dbReference>
<dbReference type="eggNOG" id="arCOG04265">
    <property type="taxonomic scope" value="Archaea"/>
</dbReference>
<dbReference type="PANTHER" id="PTHR10876">
    <property type="entry name" value="ZINC FINGER PROTEIN ZPR1"/>
    <property type="match status" value="1"/>
</dbReference>
<dbReference type="AlphaFoldDB" id="H2C329"/>
<organism evidence="6 7">
    <name type="scientific">Metallosphaera yellowstonensis MK1</name>
    <dbReference type="NCBI Taxonomy" id="671065"/>
    <lineage>
        <taxon>Archaea</taxon>
        <taxon>Thermoproteota</taxon>
        <taxon>Thermoprotei</taxon>
        <taxon>Sulfolobales</taxon>
        <taxon>Sulfolobaceae</taxon>
        <taxon>Metallosphaera</taxon>
    </lineage>
</organism>
<sequence length="169" mass="18866">MEPILIMNERLKCPACGKETLSAKDYLYETPQVGKLVLSNWECESCNFRLRDVKPYETQEPIRIELDVECEEDLSSLVYRSAFASVNIPELGVEIEPASASQGNLTTVRGLLEIVRDSVGGICEGGCEKIELAMDGRTRFRLVIDDPSGTSFIKNNKAKVTRSLSLFQQ</sequence>
<dbReference type="PANTHER" id="PTHR10876:SF0">
    <property type="entry name" value="ZINC FINGER PROTEIN ZPR1"/>
    <property type="match status" value="1"/>
</dbReference>
<evidence type="ECO:0000313" key="6">
    <source>
        <dbReference type="EMBL" id="EHP70650.1"/>
    </source>
</evidence>
<accession>H2C329</accession>
<dbReference type="NCBIfam" id="TIGR00310">
    <property type="entry name" value="ZPR1_znf"/>
    <property type="match status" value="1"/>
</dbReference>
<keyword evidence="4" id="KW-0862">Zinc</keyword>
<comment type="similarity">
    <text evidence="1">Belongs to the ZPR1 family.</text>
</comment>
<keyword evidence="7" id="KW-1185">Reference proteome</keyword>
<feature type="domain" description="Zinc finger ZPR1-type" evidence="5">
    <location>
        <begin position="11"/>
        <end position="155"/>
    </location>
</feature>
<dbReference type="STRING" id="671065.MetMK1DRAFT_00011530"/>